<comment type="subcellular location">
    <subcellularLocation>
        <location evidence="1">Membrane</location>
        <topology evidence="1">Multi-pass membrane protein</topology>
    </subcellularLocation>
</comment>
<sequence length="91" mass="10326">MTEEIIGYSGAIISSVSFLPQVIKLWKTKSGKDLSMVTLFFLTLNAILWVIYGVMKDAKPLWVTNILMLSMLIIMIFLKISYRKNGALPKK</sequence>
<reference evidence="7" key="1">
    <citation type="submission" date="2016-11" db="EMBL/GenBank/DDBJ databases">
        <authorList>
            <person name="Varghese N."/>
            <person name="Submissions S."/>
        </authorList>
    </citation>
    <scope>NUCLEOTIDE SEQUENCE [LARGE SCALE GENOMIC DNA]</scope>
    <source>
        <strain evidence="7">DSM 26899</strain>
    </source>
</reference>
<dbReference type="GO" id="GO:0016020">
    <property type="term" value="C:membrane"/>
    <property type="evidence" value="ECO:0007669"/>
    <property type="project" value="UniProtKB-SubCell"/>
</dbReference>
<evidence type="ECO:0000313" key="6">
    <source>
        <dbReference type="EMBL" id="SHK09650.1"/>
    </source>
</evidence>
<feature type="transmembrane region" description="Helical" evidence="5">
    <location>
        <begin position="6"/>
        <end position="23"/>
    </location>
</feature>
<dbReference type="AlphaFoldDB" id="A0A1M6PP02"/>
<dbReference type="STRING" id="1302687.SAMN05444267_100168"/>
<evidence type="ECO:0000313" key="7">
    <source>
        <dbReference type="Proteomes" id="UP000184364"/>
    </source>
</evidence>
<feature type="transmembrane region" description="Helical" evidence="5">
    <location>
        <begin position="35"/>
        <end position="55"/>
    </location>
</feature>
<keyword evidence="4 5" id="KW-0472">Membrane</keyword>
<gene>
    <name evidence="6" type="ORF">SAMN05444267_100168</name>
</gene>
<feature type="transmembrane region" description="Helical" evidence="5">
    <location>
        <begin position="61"/>
        <end position="82"/>
    </location>
</feature>
<dbReference type="Pfam" id="PF04193">
    <property type="entry name" value="PQ-loop"/>
    <property type="match status" value="1"/>
</dbReference>
<dbReference type="EMBL" id="FRAV01000001">
    <property type="protein sequence ID" value="SHK09650.1"/>
    <property type="molecule type" value="Genomic_DNA"/>
</dbReference>
<dbReference type="SMART" id="SM00679">
    <property type="entry name" value="CTNS"/>
    <property type="match status" value="1"/>
</dbReference>
<dbReference type="Gene3D" id="1.20.1280.290">
    <property type="match status" value="1"/>
</dbReference>
<protein>
    <submittedName>
        <fullName evidence="6">MtN3 and saliva related transmembrane protein</fullName>
    </submittedName>
</protein>
<evidence type="ECO:0000256" key="4">
    <source>
        <dbReference type="ARBA" id="ARBA00023136"/>
    </source>
</evidence>
<dbReference type="InterPro" id="IPR006603">
    <property type="entry name" value="PQ-loop_rpt"/>
</dbReference>
<dbReference type="OrthoDB" id="122062at2"/>
<name>A0A1M6PP02_9FLAO</name>
<keyword evidence="2 5" id="KW-0812">Transmembrane</keyword>
<dbReference type="RefSeq" id="WP_073289860.1">
    <property type="nucleotide sequence ID" value="NZ_FRAV01000001.1"/>
</dbReference>
<accession>A0A1M6PP02</accession>
<evidence type="ECO:0000256" key="5">
    <source>
        <dbReference type="SAM" id="Phobius"/>
    </source>
</evidence>
<keyword evidence="3 5" id="KW-1133">Transmembrane helix</keyword>
<evidence type="ECO:0000256" key="2">
    <source>
        <dbReference type="ARBA" id="ARBA00022692"/>
    </source>
</evidence>
<keyword evidence="7" id="KW-1185">Reference proteome</keyword>
<organism evidence="6 7">
    <name type="scientific">Chryseobacterium polytrichastri</name>
    <dbReference type="NCBI Taxonomy" id="1302687"/>
    <lineage>
        <taxon>Bacteria</taxon>
        <taxon>Pseudomonadati</taxon>
        <taxon>Bacteroidota</taxon>
        <taxon>Flavobacteriia</taxon>
        <taxon>Flavobacteriales</taxon>
        <taxon>Weeksellaceae</taxon>
        <taxon>Chryseobacterium group</taxon>
        <taxon>Chryseobacterium</taxon>
    </lineage>
</organism>
<evidence type="ECO:0000256" key="1">
    <source>
        <dbReference type="ARBA" id="ARBA00004141"/>
    </source>
</evidence>
<proteinExistence type="predicted"/>
<dbReference type="Proteomes" id="UP000184364">
    <property type="component" value="Unassembled WGS sequence"/>
</dbReference>
<evidence type="ECO:0000256" key="3">
    <source>
        <dbReference type="ARBA" id="ARBA00022989"/>
    </source>
</evidence>